<dbReference type="Pfam" id="PF08445">
    <property type="entry name" value="FR47"/>
    <property type="match status" value="1"/>
</dbReference>
<dbReference type="Gene3D" id="3.40.630.30">
    <property type="match status" value="1"/>
</dbReference>
<dbReference type="InterPro" id="IPR013653">
    <property type="entry name" value="GCN5-like_dom"/>
</dbReference>
<organism evidence="2 3">
    <name type="scientific">Nocardioides marmoriginsengisoli</name>
    <dbReference type="NCBI Taxonomy" id="661483"/>
    <lineage>
        <taxon>Bacteria</taxon>
        <taxon>Bacillati</taxon>
        <taxon>Actinomycetota</taxon>
        <taxon>Actinomycetes</taxon>
        <taxon>Propionibacteriales</taxon>
        <taxon>Nocardioidaceae</taxon>
        <taxon>Nocardioides</taxon>
    </lineage>
</organism>
<dbReference type="Proteomes" id="UP000267128">
    <property type="component" value="Unassembled WGS sequence"/>
</dbReference>
<sequence>MTTLEFHPDAEGFLAAAADHLAANPTGSTVVASVAARMQRDGTGGVPVDAGFASWWLVVRDEAGQVVGAGMRTAPFEPYPLYLLTMPEDAAAELGRVLADRGEPVGAVNGALPAVEVCAIAYAEAVGGTVRQAEQMRLQEVEELVPARAASGRLRSAGPEDLDLAHRWFDAFGAAAAAQAGRHDPHPPPIESRDSLAKRIAAGEIWFWEDPEGVPVHVTGFNPPSFGVARIGPVYTPDEHRGHGYAAAAVAEVSARLLAGGSRVCLFTDAANATSNGVYERLGYRPVVDMANLLVDLPEG</sequence>
<gene>
    <name evidence="2" type="ORF">EFK50_16055</name>
</gene>
<dbReference type="OrthoDB" id="3174529at2"/>
<name>A0A3N0CI98_9ACTN</name>
<dbReference type="InterPro" id="IPR000182">
    <property type="entry name" value="GNAT_dom"/>
</dbReference>
<accession>A0A3N0CI98</accession>
<keyword evidence="2" id="KW-0808">Transferase</keyword>
<evidence type="ECO:0000259" key="1">
    <source>
        <dbReference type="PROSITE" id="PS51186"/>
    </source>
</evidence>
<comment type="caution">
    <text evidence="2">The sequence shown here is derived from an EMBL/GenBank/DDBJ whole genome shotgun (WGS) entry which is preliminary data.</text>
</comment>
<dbReference type="InterPro" id="IPR016181">
    <property type="entry name" value="Acyl_CoA_acyltransferase"/>
</dbReference>
<dbReference type="RefSeq" id="WP_123228501.1">
    <property type="nucleotide sequence ID" value="NZ_RJSE01000007.1"/>
</dbReference>
<feature type="domain" description="N-acetyltransferase" evidence="1">
    <location>
        <begin position="152"/>
        <end position="300"/>
    </location>
</feature>
<dbReference type="PROSITE" id="PS51186">
    <property type="entry name" value="GNAT"/>
    <property type="match status" value="1"/>
</dbReference>
<dbReference type="SUPFAM" id="SSF55729">
    <property type="entry name" value="Acyl-CoA N-acyltransferases (Nat)"/>
    <property type="match status" value="1"/>
</dbReference>
<dbReference type="AlphaFoldDB" id="A0A3N0CI98"/>
<evidence type="ECO:0000313" key="3">
    <source>
        <dbReference type="Proteomes" id="UP000267128"/>
    </source>
</evidence>
<keyword evidence="3" id="KW-1185">Reference proteome</keyword>
<dbReference type="EMBL" id="RJSE01000007">
    <property type="protein sequence ID" value="RNL63208.1"/>
    <property type="molecule type" value="Genomic_DNA"/>
</dbReference>
<evidence type="ECO:0000313" key="2">
    <source>
        <dbReference type="EMBL" id="RNL63208.1"/>
    </source>
</evidence>
<proteinExistence type="predicted"/>
<reference evidence="2 3" key="1">
    <citation type="submission" date="2018-11" db="EMBL/GenBank/DDBJ databases">
        <authorList>
            <person name="Li F."/>
        </authorList>
    </citation>
    <scope>NUCLEOTIDE SEQUENCE [LARGE SCALE GENOMIC DNA]</scope>
    <source>
        <strain evidence="2 3">Gsoil 097</strain>
    </source>
</reference>
<protein>
    <submittedName>
        <fullName evidence="2">GNAT family N-acetyltransferase</fullName>
    </submittedName>
</protein>
<dbReference type="GO" id="GO:0016747">
    <property type="term" value="F:acyltransferase activity, transferring groups other than amino-acyl groups"/>
    <property type="evidence" value="ECO:0007669"/>
    <property type="project" value="InterPro"/>
</dbReference>